<evidence type="ECO:0000313" key="12">
    <source>
        <dbReference type="EMBL" id="MBB6056435.1"/>
    </source>
</evidence>
<dbReference type="GO" id="GO:0006814">
    <property type="term" value="P:sodium ion transport"/>
    <property type="evidence" value="ECO:0007669"/>
    <property type="project" value="UniProtKB-UniRule"/>
</dbReference>
<dbReference type="Pfam" id="PF11973">
    <property type="entry name" value="NQRA_SLBB"/>
    <property type="match status" value="1"/>
</dbReference>
<comment type="similarity">
    <text evidence="8">Belongs to the NqrA family.</text>
</comment>
<feature type="domain" description="NqrA second alpha/beta" evidence="11">
    <location>
        <begin position="114"/>
        <end position="257"/>
    </location>
</feature>
<keyword evidence="3 8" id="KW-0520">NAD</keyword>
<evidence type="ECO:0000259" key="9">
    <source>
        <dbReference type="Pfam" id="PF05896"/>
    </source>
</evidence>
<dbReference type="InterPro" id="IPR056148">
    <property type="entry name" value="NQRA_2nd"/>
</dbReference>
<comment type="function">
    <text evidence="8">NQR complex catalyzes the reduction of ubiquinone-1 to ubiquinol by two successive reactions, coupled with the transport of Na(+) ions from the cytoplasm to the periplasm. NqrA to NqrE are probably involved in the second step, the conversion of ubisemiquinone to ubiquinol.</text>
</comment>
<keyword evidence="5 8" id="KW-0406">Ion transport</keyword>
<evidence type="ECO:0000313" key="13">
    <source>
        <dbReference type="Proteomes" id="UP000585721"/>
    </source>
</evidence>
<comment type="subunit">
    <text evidence="8">Composed of six subunits; NqrA, NqrB, NqrC, NqrD, NqrE and NqrF.</text>
</comment>
<evidence type="ECO:0000256" key="5">
    <source>
        <dbReference type="ARBA" id="ARBA00023065"/>
    </source>
</evidence>
<keyword evidence="1 8" id="KW-0813">Transport</keyword>
<evidence type="ECO:0000256" key="6">
    <source>
        <dbReference type="ARBA" id="ARBA00023075"/>
    </source>
</evidence>
<dbReference type="NCBIfam" id="NF003759">
    <property type="entry name" value="PRK05352.1-2"/>
    <property type="match status" value="1"/>
</dbReference>
<protein>
    <recommendedName>
        <fullName evidence="8">Na(+)-translocating NADH-quinone reductase subunit A</fullName>
        <shortName evidence="8">Na(+)-NQR subunit A</shortName>
        <shortName evidence="8">Na(+)-translocating NQR subunit A</shortName>
        <ecNumber evidence="8">7.2.1.1</ecNumber>
    </recommendedName>
    <alternativeName>
        <fullName evidence="8">NQR complex subunit A</fullName>
    </alternativeName>
    <alternativeName>
        <fullName evidence="8">NQR-1 subunit A</fullName>
    </alternativeName>
</protein>
<evidence type="ECO:0000256" key="2">
    <source>
        <dbReference type="ARBA" id="ARBA00022967"/>
    </source>
</evidence>
<feature type="domain" description="Na(+)-translocating NADH-quinone reductase subunit A C-terminal" evidence="10">
    <location>
        <begin position="262"/>
        <end position="310"/>
    </location>
</feature>
<keyword evidence="12" id="KW-0560">Oxidoreductase</keyword>
<dbReference type="PANTHER" id="PTHR37839">
    <property type="entry name" value="NA(+)-TRANSLOCATING NADH-QUINONE REDUCTASE SUBUNIT A"/>
    <property type="match status" value="1"/>
</dbReference>
<organism evidence="12 13">
    <name type="scientific">Tolumonas osonensis</name>
    <dbReference type="NCBI Taxonomy" id="675874"/>
    <lineage>
        <taxon>Bacteria</taxon>
        <taxon>Pseudomonadati</taxon>
        <taxon>Pseudomonadota</taxon>
        <taxon>Gammaproteobacteria</taxon>
        <taxon>Aeromonadales</taxon>
        <taxon>Aeromonadaceae</taxon>
        <taxon>Tolumonas</taxon>
    </lineage>
</organism>
<comment type="catalytic activity">
    <reaction evidence="8">
        <text>a ubiquinone + n Na(+)(in) + NADH + H(+) = a ubiquinol + n Na(+)(out) + NAD(+)</text>
        <dbReference type="Rhea" id="RHEA:47748"/>
        <dbReference type="Rhea" id="RHEA-COMP:9565"/>
        <dbReference type="Rhea" id="RHEA-COMP:9566"/>
        <dbReference type="ChEBI" id="CHEBI:15378"/>
        <dbReference type="ChEBI" id="CHEBI:16389"/>
        <dbReference type="ChEBI" id="CHEBI:17976"/>
        <dbReference type="ChEBI" id="CHEBI:29101"/>
        <dbReference type="ChEBI" id="CHEBI:57540"/>
        <dbReference type="ChEBI" id="CHEBI:57945"/>
        <dbReference type="EC" id="7.2.1.1"/>
    </reaction>
</comment>
<dbReference type="PANTHER" id="PTHR37839:SF1">
    <property type="entry name" value="NA(+)-TRANSLOCATING NADH-QUINONE REDUCTASE SUBUNIT A"/>
    <property type="match status" value="1"/>
</dbReference>
<accession>A0A841GM98</accession>
<keyword evidence="2 8" id="KW-1278">Translocase</keyword>
<feature type="domain" description="NqrA N-terminal barrel-sandwich hybrid" evidence="9">
    <location>
        <begin position="2"/>
        <end position="93"/>
    </location>
</feature>
<keyword evidence="6 8" id="KW-0830">Ubiquinone</keyword>
<dbReference type="Proteomes" id="UP000585721">
    <property type="component" value="Unassembled WGS sequence"/>
</dbReference>
<dbReference type="InterPro" id="IPR056147">
    <property type="entry name" value="NQRA_N"/>
</dbReference>
<name>A0A841GM98_9GAMM</name>
<dbReference type="EMBL" id="JACHGR010000008">
    <property type="protein sequence ID" value="MBB6056435.1"/>
    <property type="molecule type" value="Genomic_DNA"/>
</dbReference>
<evidence type="ECO:0000256" key="3">
    <source>
        <dbReference type="ARBA" id="ARBA00023027"/>
    </source>
</evidence>
<dbReference type="GO" id="GO:0016655">
    <property type="term" value="F:oxidoreductase activity, acting on NAD(P)H, quinone or similar compound as acceptor"/>
    <property type="evidence" value="ECO:0007669"/>
    <property type="project" value="UniProtKB-UniRule"/>
</dbReference>
<sequence>MITIKKGLDIPISGAPEQVIHEAPAVHHVALLGEEFPGLKPTMLVKVGDLVKKGQPLFENKKNPGVIFTAPAAGRVTEIHRGHQRVFQALVIAQNPEIGSVSFPHYPQDQLAQLSREQVQQQLLDSGLWTALRTRPYSKSPVPGSEPKAIFVTAMDTNPLAASAELIIEQQAAAFLNGLTVLSRLTDGKVYVCKGENSLPRSHIANIEEKVFSGPHPAGLPGTHIHFIEPASAKKTLWHINYQDVIAIGHLFVSGELYNERIISLAGPGVSKPRLLRTQQGACISELTRNELQAGEQRLISGSVLGGHKAAEVHDYLGRFHLQVSVVPEGREKAFLGWIMPGREKFSVTRSFLGHLSNIRNLVFTTAKNGSDRAMVPIGNYEKIMPLDILPTLLLRDLAAGDTDSAQQLGCLELDEEDLALCTFVCPGKTEYGPLLRKCLTKIELEG</sequence>
<evidence type="ECO:0000256" key="8">
    <source>
        <dbReference type="HAMAP-Rule" id="MF_00425"/>
    </source>
</evidence>
<evidence type="ECO:0000259" key="10">
    <source>
        <dbReference type="Pfam" id="PF11973"/>
    </source>
</evidence>
<dbReference type="InterPro" id="IPR008703">
    <property type="entry name" value="NqrA"/>
</dbReference>
<gene>
    <name evidence="8" type="primary">nqrA</name>
    <name evidence="12" type="ORF">HNR75_002373</name>
</gene>
<evidence type="ECO:0000259" key="11">
    <source>
        <dbReference type="Pfam" id="PF24836"/>
    </source>
</evidence>
<dbReference type="Pfam" id="PF05896">
    <property type="entry name" value="NQRA_N"/>
    <property type="match status" value="1"/>
</dbReference>
<dbReference type="EC" id="7.2.1.1" evidence="8"/>
<dbReference type="HAMAP" id="MF_00425">
    <property type="entry name" value="NqrA"/>
    <property type="match status" value="1"/>
</dbReference>
<keyword evidence="7 8" id="KW-0739">Sodium transport</keyword>
<keyword evidence="4 8" id="KW-0915">Sodium</keyword>
<dbReference type="NCBIfam" id="TIGR01936">
    <property type="entry name" value="nqrA"/>
    <property type="match status" value="1"/>
</dbReference>
<evidence type="ECO:0000256" key="4">
    <source>
        <dbReference type="ARBA" id="ARBA00023053"/>
    </source>
</evidence>
<dbReference type="InterPro" id="IPR022615">
    <property type="entry name" value="NqrA_C_domain"/>
</dbReference>
<evidence type="ECO:0000256" key="1">
    <source>
        <dbReference type="ARBA" id="ARBA00022448"/>
    </source>
</evidence>
<dbReference type="RefSeq" id="WP_188027168.1">
    <property type="nucleotide sequence ID" value="NZ_JACHGR010000008.1"/>
</dbReference>
<dbReference type="AlphaFoldDB" id="A0A841GM98"/>
<reference evidence="12 13" key="1">
    <citation type="submission" date="2020-08" db="EMBL/GenBank/DDBJ databases">
        <title>Genomic Encyclopedia of Type Strains, Phase IV (KMG-IV): sequencing the most valuable type-strain genomes for metagenomic binning, comparative biology and taxonomic classification.</title>
        <authorList>
            <person name="Goeker M."/>
        </authorList>
    </citation>
    <scope>NUCLEOTIDE SEQUENCE [LARGE SCALE GENOMIC DNA]</scope>
    <source>
        <strain evidence="12 13">DSM 22975</strain>
    </source>
</reference>
<dbReference type="Pfam" id="PF24836">
    <property type="entry name" value="NQRA_2nd"/>
    <property type="match status" value="1"/>
</dbReference>
<keyword evidence="13" id="KW-1185">Reference proteome</keyword>
<evidence type="ECO:0000256" key="7">
    <source>
        <dbReference type="ARBA" id="ARBA00023201"/>
    </source>
</evidence>
<proteinExistence type="inferred from homology"/>
<comment type="caution">
    <text evidence="12">The sequence shown here is derived from an EMBL/GenBank/DDBJ whole genome shotgun (WGS) entry which is preliminary data.</text>
</comment>